<feature type="region of interest" description="Disordered" evidence="2">
    <location>
        <begin position="1"/>
        <end position="87"/>
    </location>
</feature>
<keyword evidence="4" id="KW-1185">Reference proteome</keyword>
<feature type="compositionally biased region" description="Acidic residues" evidence="2">
    <location>
        <begin position="486"/>
        <end position="501"/>
    </location>
</feature>
<feature type="compositionally biased region" description="Polar residues" evidence="2">
    <location>
        <begin position="188"/>
        <end position="209"/>
    </location>
</feature>
<feature type="region of interest" description="Disordered" evidence="2">
    <location>
        <begin position="147"/>
        <end position="167"/>
    </location>
</feature>
<name>A0AAE0KD70_9PEZI</name>
<gene>
    <name evidence="3" type="ORF">B0T24DRAFT_529484</name>
</gene>
<proteinExistence type="predicted"/>
<feature type="compositionally biased region" description="Pro residues" evidence="2">
    <location>
        <begin position="313"/>
        <end position="324"/>
    </location>
</feature>
<keyword evidence="1" id="KW-0175">Coiled coil</keyword>
<feature type="compositionally biased region" description="Low complexity" evidence="2">
    <location>
        <begin position="49"/>
        <end position="60"/>
    </location>
</feature>
<feature type="region of interest" description="Disordered" evidence="2">
    <location>
        <begin position="417"/>
        <end position="530"/>
    </location>
</feature>
<protein>
    <submittedName>
        <fullName evidence="3">Uncharacterized protein</fullName>
    </submittedName>
</protein>
<feature type="compositionally biased region" description="Basic and acidic residues" evidence="2">
    <location>
        <begin position="32"/>
        <end position="46"/>
    </location>
</feature>
<evidence type="ECO:0000256" key="2">
    <source>
        <dbReference type="SAM" id="MobiDB-lite"/>
    </source>
</evidence>
<comment type="caution">
    <text evidence="3">The sequence shown here is derived from an EMBL/GenBank/DDBJ whole genome shotgun (WGS) entry which is preliminary data.</text>
</comment>
<feature type="compositionally biased region" description="Polar residues" evidence="2">
    <location>
        <begin position="471"/>
        <end position="483"/>
    </location>
</feature>
<feature type="compositionally biased region" description="Polar residues" evidence="2">
    <location>
        <begin position="505"/>
        <end position="530"/>
    </location>
</feature>
<organism evidence="3 4">
    <name type="scientific">Lasiosphaeria ovina</name>
    <dbReference type="NCBI Taxonomy" id="92902"/>
    <lineage>
        <taxon>Eukaryota</taxon>
        <taxon>Fungi</taxon>
        <taxon>Dikarya</taxon>
        <taxon>Ascomycota</taxon>
        <taxon>Pezizomycotina</taxon>
        <taxon>Sordariomycetes</taxon>
        <taxon>Sordariomycetidae</taxon>
        <taxon>Sordariales</taxon>
        <taxon>Lasiosphaeriaceae</taxon>
        <taxon>Lasiosphaeria</taxon>
    </lineage>
</organism>
<dbReference type="AlphaFoldDB" id="A0AAE0KD70"/>
<evidence type="ECO:0000256" key="1">
    <source>
        <dbReference type="SAM" id="Coils"/>
    </source>
</evidence>
<feature type="non-terminal residue" evidence="3">
    <location>
        <position position="1"/>
    </location>
</feature>
<feature type="region of interest" description="Disordered" evidence="2">
    <location>
        <begin position="186"/>
        <end position="224"/>
    </location>
</feature>
<reference evidence="3" key="2">
    <citation type="submission" date="2023-06" db="EMBL/GenBank/DDBJ databases">
        <authorList>
            <consortium name="Lawrence Berkeley National Laboratory"/>
            <person name="Haridas S."/>
            <person name="Hensen N."/>
            <person name="Bonometti L."/>
            <person name="Westerberg I."/>
            <person name="Brannstrom I.O."/>
            <person name="Guillou S."/>
            <person name="Cros-Aarteil S."/>
            <person name="Calhoun S."/>
            <person name="Kuo A."/>
            <person name="Mondo S."/>
            <person name="Pangilinan J."/>
            <person name="Riley R."/>
            <person name="Labutti K."/>
            <person name="Andreopoulos B."/>
            <person name="Lipzen A."/>
            <person name="Chen C."/>
            <person name="Yanf M."/>
            <person name="Daum C."/>
            <person name="Ng V."/>
            <person name="Clum A."/>
            <person name="Steindorff A."/>
            <person name="Ohm R."/>
            <person name="Martin F."/>
            <person name="Silar P."/>
            <person name="Natvig D."/>
            <person name="Lalanne C."/>
            <person name="Gautier V."/>
            <person name="Ament-Velasquez S.L."/>
            <person name="Kruys A."/>
            <person name="Hutchinson M.I."/>
            <person name="Powell A.J."/>
            <person name="Barry K."/>
            <person name="Miller A.N."/>
            <person name="Grigoriev I.V."/>
            <person name="Debuchy R."/>
            <person name="Gladieux P."/>
            <person name="Thoren M.H."/>
            <person name="Johannesson H."/>
        </authorList>
    </citation>
    <scope>NUCLEOTIDE SEQUENCE</scope>
    <source>
        <strain evidence="3">CBS 958.72</strain>
    </source>
</reference>
<feature type="region of interest" description="Disordered" evidence="2">
    <location>
        <begin position="289"/>
        <end position="396"/>
    </location>
</feature>
<feature type="compositionally biased region" description="Polar residues" evidence="2">
    <location>
        <begin position="156"/>
        <end position="167"/>
    </location>
</feature>
<dbReference type="EMBL" id="JAULSN010000004">
    <property type="protein sequence ID" value="KAK3374406.1"/>
    <property type="molecule type" value="Genomic_DNA"/>
</dbReference>
<feature type="coiled-coil region" evidence="1">
    <location>
        <begin position="227"/>
        <end position="254"/>
    </location>
</feature>
<feature type="compositionally biased region" description="Low complexity" evidence="2">
    <location>
        <begin position="352"/>
        <end position="370"/>
    </location>
</feature>
<sequence length="584" mass="63511">KSTASEKSITVLRDQPAFIPPPSAVPAWSNERTYEKTLQRERERLGTWRSSSRGSASSSSFMAHWHQRASSSRPSSRRPQISGPTNFRHLHSESFQFAGAQGSPGTYMSPYIQERPMSFRPLELSIYAPENQLSPILPHLAGVDDLVSPPPPAHTSPGSKWDSSTATLTHERSYSSMSFHLPRKHLRQGSNMSQASQNSLTPPRQSSLNPPKIPPKSKARAYTAPSVDRIVERIASAILEKERLEAEIESVIERQSIYISSRPSTAYSVRNFEPMPSIPALPAAAPSFAERLSTEGRPRTAPSRISNNAWDSPSPPPPPPPPSQDKPLALAAAAFGSHPTQPQLLQQRRRSPGGSRSGRSGENSISSSPRQQFNDGTGGSSSSSSRPLAPPLPLVLRPPLRKKKSFSRVSSWLFPNIGGGSSSSGNADDDQTQQQQQQHRRDISLDSITNKPKPVRGGEGFYQCVAPPRTSMDTLESASSSTWETRDEDDEDEDDDDDDDEFSKTHTVPTTTWSPGSSPVIQNTPKHTPTIEQITEFAAAAAAGSVLKVPSKARPSQTQTQTQTQTLGVGQDQGARPLSVGVAY</sequence>
<evidence type="ECO:0000313" key="4">
    <source>
        <dbReference type="Proteomes" id="UP001287356"/>
    </source>
</evidence>
<dbReference type="Proteomes" id="UP001287356">
    <property type="component" value="Unassembled WGS sequence"/>
</dbReference>
<feature type="region of interest" description="Disordered" evidence="2">
    <location>
        <begin position="548"/>
        <end position="584"/>
    </location>
</feature>
<feature type="compositionally biased region" description="Low complexity" evidence="2">
    <location>
        <begin position="557"/>
        <end position="566"/>
    </location>
</feature>
<accession>A0AAE0KD70</accession>
<reference evidence="3" key="1">
    <citation type="journal article" date="2023" name="Mol. Phylogenet. Evol.">
        <title>Genome-scale phylogeny and comparative genomics of the fungal order Sordariales.</title>
        <authorList>
            <person name="Hensen N."/>
            <person name="Bonometti L."/>
            <person name="Westerberg I."/>
            <person name="Brannstrom I.O."/>
            <person name="Guillou S."/>
            <person name="Cros-Aarteil S."/>
            <person name="Calhoun S."/>
            <person name="Haridas S."/>
            <person name="Kuo A."/>
            <person name="Mondo S."/>
            <person name="Pangilinan J."/>
            <person name="Riley R."/>
            <person name="LaButti K."/>
            <person name="Andreopoulos B."/>
            <person name="Lipzen A."/>
            <person name="Chen C."/>
            <person name="Yan M."/>
            <person name="Daum C."/>
            <person name="Ng V."/>
            <person name="Clum A."/>
            <person name="Steindorff A."/>
            <person name="Ohm R.A."/>
            <person name="Martin F."/>
            <person name="Silar P."/>
            <person name="Natvig D.O."/>
            <person name="Lalanne C."/>
            <person name="Gautier V."/>
            <person name="Ament-Velasquez S.L."/>
            <person name="Kruys A."/>
            <person name="Hutchinson M.I."/>
            <person name="Powell A.J."/>
            <person name="Barry K."/>
            <person name="Miller A.N."/>
            <person name="Grigoriev I.V."/>
            <person name="Debuchy R."/>
            <person name="Gladieux P."/>
            <person name="Hiltunen Thoren M."/>
            <person name="Johannesson H."/>
        </authorList>
    </citation>
    <scope>NUCLEOTIDE SEQUENCE</scope>
    <source>
        <strain evidence="3">CBS 958.72</strain>
    </source>
</reference>
<evidence type="ECO:0000313" key="3">
    <source>
        <dbReference type="EMBL" id="KAK3374406.1"/>
    </source>
</evidence>
<feature type="compositionally biased region" description="Low complexity" evidence="2">
    <location>
        <begin position="70"/>
        <end position="79"/>
    </location>
</feature>